<feature type="compositionally biased region" description="Basic and acidic residues" evidence="1">
    <location>
        <begin position="248"/>
        <end position="271"/>
    </location>
</feature>
<proteinExistence type="predicted"/>
<keyword evidence="3" id="KW-1185">Reference proteome</keyword>
<dbReference type="Proteomes" id="UP001620626">
    <property type="component" value="Unassembled WGS sequence"/>
</dbReference>
<protein>
    <submittedName>
        <fullName evidence="2">Uncharacterized protein</fullName>
    </submittedName>
</protein>
<dbReference type="InterPro" id="IPR036508">
    <property type="entry name" value="Chitin-bd_dom_sf"/>
</dbReference>
<comment type="caution">
    <text evidence="2">The sequence shown here is derived from an EMBL/GenBank/DDBJ whole genome shotgun (WGS) entry which is preliminary data.</text>
</comment>
<feature type="region of interest" description="Disordered" evidence="1">
    <location>
        <begin position="370"/>
        <end position="397"/>
    </location>
</feature>
<dbReference type="EMBL" id="JBICBT010000590">
    <property type="protein sequence ID" value="KAL3108451.1"/>
    <property type="molecule type" value="Genomic_DNA"/>
</dbReference>
<dbReference type="AlphaFoldDB" id="A0ABD2KZU8"/>
<name>A0ABD2KZU8_9BILA</name>
<evidence type="ECO:0000256" key="1">
    <source>
        <dbReference type="SAM" id="MobiDB-lite"/>
    </source>
</evidence>
<sequence length="545" mass="61708">MNSHVAKSDSLNKCPSFLFRLSAFSRANFAFCRAFPFRLAIICLLLSFVASTKGSIFVPPHLVPAASPFARADFSLHNAHFYRVIVHPPPFPFSLPFSPLSLRPSANSAPIPTQRRSFESSQKTWRVVLGEICQLPNLLRPTENSSTFAECEQLDWGIAELLNRSDLGFWRLRFCESDTLFVPSSQRCLTRRSVLLQNEICSKKSLRESLDENETLGENGAKELATNYSLCPPRDSLDLWMTVRQKVPTEQKRTAEEKVPEGQRREFAKTEEEGEEEEGESAEQNGTNSDLEMVEPCRVRIGEKGQGKSMHQLAKCPCESDNCICMESKLPRLFSACCCPTKQTSPCLCPVAPSHFVTTDDKRLSANKLAQQKEQGMAPQRKSQESSNKIFEEENSVNPPEDFERFVPFPSGVEQPRQCPLIDQTKAQDAHYQGLCSWMLDPLVADSESRTQFLQCQPAPFSLFCGRWQRMPCAPKTVFEMKEQMCIWEDNQQQQRSEEKENEIFPYQNSVGSEQQQQQKNVLSPSLCSSPFPFLALRCPSPQGQ</sequence>
<organism evidence="2 3">
    <name type="scientific">Heterodera trifolii</name>
    <dbReference type="NCBI Taxonomy" id="157864"/>
    <lineage>
        <taxon>Eukaryota</taxon>
        <taxon>Metazoa</taxon>
        <taxon>Ecdysozoa</taxon>
        <taxon>Nematoda</taxon>
        <taxon>Chromadorea</taxon>
        <taxon>Rhabditida</taxon>
        <taxon>Tylenchina</taxon>
        <taxon>Tylenchomorpha</taxon>
        <taxon>Tylenchoidea</taxon>
        <taxon>Heteroderidae</taxon>
        <taxon>Heteroderinae</taxon>
        <taxon>Heterodera</taxon>
    </lineage>
</organism>
<evidence type="ECO:0000313" key="2">
    <source>
        <dbReference type="EMBL" id="KAL3108451.1"/>
    </source>
</evidence>
<gene>
    <name evidence="2" type="ORF">niasHT_015373</name>
</gene>
<feature type="region of interest" description="Disordered" evidence="1">
    <location>
        <begin position="497"/>
        <end position="530"/>
    </location>
</feature>
<feature type="compositionally biased region" description="Acidic residues" evidence="1">
    <location>
        <begin position="272"/>
        <end position="281"/>
    </location>
</feature>
<dbReference type="SUPFAM" id="SSF57625">
    <property type="entry name" value="Invertebrate chitin-binding proteins"/>
    <property type="match status" value="1"/>
</dbReference>
<evidence type="ECO:0000313" key="3">
    <source>
        <dbReference type="Proteomes" id="UP001620626"/>
    </source>
</evidence>
<accession>A0ABD2KZU8</accession>
<feature type="compositionally biased region" description="Low complexity" evidence="1">
    <location>
        <begin position="515"/>
        <end position="530"/>
    </location>
</feature>
<reference evidence="2 3" key="1">
    <citation type="submission" date="2024-10" db="EMBL/GenBank/DDBJ databases">
        <authorList>
            <person name="Kim D."/>
        </authorList>
    </citation>
    <scope>NUCLEOTIDE SEQUENCE [LARGE SCALE GENOMIC DNA]</scope>
    <source>
        <strain evidence="2">BH-2024</strain>
    </source>
</reference>
<feature type="region of interest" description="Disordered" evidence="1">
    <location>
        <begin position="248"/>
        <end position="290"/>
    </location>
</feature>